<name>A0A1N7J1C2_9GAMM</name>
<sequence>MTWGSVVLWSAVLISAISQLSVVTWNRDLLQVWQKADAERQTLAEEHSRLVLEKSTLTAHGRIDTLARKRLGMKEPENTRVFR</sequence>
<dbReference type="GO" id="GO:0005886">
    <property type="term" value="C:plasma membrane"/>
    <property type="evidence" value="ECO:0007669"/>
    <property type="project" value="UniProtKB-SubCell"/>
</dbReference>
<dbReference type="OrthoDB" id="5298556at2"/>
<comment type="subunit">
    <text evidence="8">Part of a complex composed of FtsB, FtsL and FtsQ.</text>
</comment>
<gene>
    <name evidence="8" type="primary">ftsL</name>
    <name evidence="10" type="ORF">SAMN05421686_101236</name>
</gene>
<comment type="similarity">
    <text evidence="8">Belongs to the FtsL family.</text>
</comment>
<accession>A0A1N7J1C2</accession>
<dbReference type="STRING" id="484498.SAMN05421686_101236"/>
<evidence type="ECO:0000256" key="1">
    <source>
        <dbReference type="ARBA" id="ARBA00004401"/>
    </source>
</evidence>
<evidence type="ECO:0000313" key="11">
    <source>
        <dbReference type="Proteomes" id="UP000185639"/>
    </source>
</evidence>
<evidence type="ECO:0000256" key="9">
    <source>
        <dbReference type="NCBIfam" id="TIGR02209"/>
    </source>
</evidence>
<keyword evidence="5 8" id="KW-1133">Transmembrane helix</keyword>
<keyword evidence="11" id="KW-1185">Reference proteome</keyword>
<evidence type="ECO:0000256" key="7">
    <source>
        <dbReference type="ARBA" id="ARBA00023306"/>
    </source>
</evidence>
<evidence type="ECO:0000256" key="5">
    <source>
        <dbReference type="ARBA" id="ARBA00022989"/>
    </source>
</evidence>
<dbReference type="PANTHER" id="PTHR37479">
    <property type="entry name" value="CELL DIVISION PROTEIN FTSL"/>
    <property type="match status" value="1"/>
</dbReference>
<evidence type="ECO:0000256" key="6">
    <source>
        <dbReference type="ARBA" id="ARBA00023136"/>
    </source>
</evidence>
<comment type="function">
    <text evidence="8">Essential cell division protein. May link together the upstream cell division proteins, which are predominantly cytoplasmic, with the downstream cell division proteins, which are predominantly periplasmic.</text>
</comment>
<dbReference type="Pfam" id="PF04999">
    <property type="entry name" value="FtsL"/>
    <property type="match status" value="1"/>
</dbReference>
<evidence type="ECO:0000256" key="8">
    <source>
        <dbReference type="HAMAP-Rule" id="MF_00910"/>
    </source>
</evidence>
<evidence type="ECO:0000256" key="4">
    <source>
        <dbReference type="ARBA" id="ARBA00022692"/>
    </source>
</evidence>
<protein>
    <recommendedName>
        <fullName evidence="8 9">Cell division protein FtsL</fullName>
    </recommendedName>
</protein>
<evidence type="ECO:0000313" key="10">
    <source>
        <dbReference type="EMBL" id="SIS43011.1"/>
    </source>
</evidence>
<keyword evidence="2 8" id="KW-1003">Cell membrane</keyword>
<dbReference type="InterPro" id="IPR011922">
    <property type="entry name" value="Cell_div_FtsL"/>
</dbReference>
<keyword evidence="8" id="KW-0997">Cell inner membrane</keyword>
<keyword evidence="3 8" id="KW-0132">Cell division</keyword>
<comment type="subcellular location">
    <subcellularLocation>
        <location evidence="8">Cell inner membrane</location>
        <topology evidence="8">Single-pass type II membrane protein</topology>
    </subcellularLocation>
    <subcellularLocation>
        <location evidence="1">Cell membrane</location>
        <topology evidence="1">Single-pass type II membrane protein</topology>
    </subcellularLocation>
    <text evidence="8">Localizes to the division septum where it forms a ring structure.</text>
</comment>
<dbReference type="GO" id="GO:0032153">
    <property type="term" value="C:cell division site"/>
    <property type="evidence" value="ECO:0007669"/>
    <property type="project" value="UniProtKB-UniRule"/>
</dbReference>
<keyword evidence="7 8" id="KW-0131">Cell cycle</keyword>
<evidence type="ECO:0000256" key="2">
    <source>
        <dbReference type="ARBA" id="ARBA00022475"/>
    </source>
</evidence>
<dbReference type="Proteomes" id="UP000185639">
    <property type="component" value="Unassembled WGS sequence"/>
</dbReference>
<dbReference type="AlphaFoldDB" id="A0A1N7J1C2"/>
<feature type="transmembrane region" description="Helical" evidence="8">
    <location>
        <begin position="6"/>
        <end position="25"/>
    </location>
</feature>
<organism evidence="10 11">
    <name type="scientific">Thalassolituus maritimus</name>
    <dbReference type="NCBI Taxonomy" id="484498"/>
    <lineage>
        <taxon>Bacteria</taxon>
        <taxon>Pseudomonadati</taxon>
        <taxon>Pseudomonadota</taxon>
        <taxon>Gammaproteobacteria</taxon>
        <taxon>Oceanospirillales</taxon>
        <taxon>Oceanospirillaceae</taxon>
        <taxon>Thalassolituus</taxon>
    </lineage>
</organism>
<dbReference type="PANTHER" id="PTHR37479:SF1">
    <property type="entry name" value="CELL DIVISION PROTEIN FTSL"/>
    <property type="match status" value="1"/>
</dbReference>
<dbReference type="GO" id="GO:0043093">
    <property type="term" value="P:FtsZ-dependent cytokinesis"/>
    <property type="evidence" value="ECO:0007669"/>
    <property type="project" value="UniProtKB-UniRule"/>
</dbReference>
<dbReference type="NCBIfam" id="TIGR02209">
    <property type="entry name" value="ftsL_broad"/>
    <property type="match status" value="1"/>
</dbReference>
<evidence type="ECO:0000256" key="3">
    <source>
        <dbReference type="ARBA" id="ARBA00022618"/>
    </source>
</evidence>
<dbReference type="EMBL" id="FTOH01000001">
    <property type="protein sequence ID" value="SIS43011.1"/>
    <property type="molecule type" value="Genomic_DNA"/>
</dbReference>
<dbReference type="HAMAP" id="MF_00910">
    <property type="entry name" value="FtsL"/>
    <property type="match status" value="1"/>
</dbReference>
<keyword evidence="4 8" id="KW-0812">Transmembrane</keyword>
<reference evidence="11" key="1">
    <citation type="submission" date="2017-01" db="EMBL/GenBank/DDBJ databases">
        <authorList>
            <person name="Varghese N."/>
            <person name="Submissions S."/>
        </authorList>
    </citation>
    <scope>NUCLEOTIDE SEQUENCE [LARGE SCALE GENOMIC DNA]</scope>
    <source>
        <strain evidence="11">DSM 24913</strain>
    </source>
</reference>
<keyword evidence="6 8" id="KW-0472">Membrane</keyword>
<proteinExistence type="inferred from homology"/>